<dbReference type="EMBL" id="LCJB01000061">
    <property type="protein sequence ID" value="KKT69231.1"/>
    <property type="molecule type" value="Genomic_DNA"/>
</dbReference>
<protein>
    <recommendedName>
        <fullName evidence="7">Cardiolipin synthase N-terminal domain-containing protein</fullName>
    </recommendedName>
</protein>
<dbReference type="Proteomes" id="UP000034154">
    <property type="component" value="Unassembled WGS sequence"/>
</dbReference>
<keyword evidence="4 6" id="KW-1133">Transmembrane helix</keyword>
<dbReference type="AlphaFoldDB" id="A0A0G1JC70"/>
<dbReference type="GO" id="GO:0005886">
    <property type="term" value="C:plasma membrane"/>
    <property type="evidence" value="ECO:0007669"/>
    <property type="project" value="UniProtKB-SubCell"/>
</dbReference>
<dbReference type="Pfam" id="PF13396">
    <property type="entry name" value="PLDc_N"/>
    <property type="match status" value="1"/>
</dbReference>
<evidence type="ECO:0000259" key="7">
    <source>
        <dbReference type="Pfam" id="PF13396"/>
    </source>
</evidence>
<sequence length="71" mass="8180">MDDALINIILTIIGLLVPLLGLACMAFWVWMLIDCIRRKLTESEKTLWVIIILFGNLLGAIIYFFIIKNKK</sequence>
<name>A0A0G1JC70_9BACT</name>
<organism evidence="8 9">
    <name type="scientific">Candidatus Uhrbacteria bacterium GW2011_GWF2_44_350</name>
    <dbReference type="NCBI Taxonomy" id="1619000"/>
    <lineage>
        <taxon>Bacteria</taxon>
        <taxon>Candidatus Uhriibacteriota</taxon>
    </lineage>
</organism>
<evidence type="ECO:0000256" key="3">
    <source>
        <dbReference type="ARBA" id="ARBA00022692"/>
    </source>
</evidence>
<evidence type="ECO:0000256" key="2">
    <source>
        <dbReference type="ARBA" id="ARBA00022475"/>
    </source>
</evidence>
<reference evidence="8 9" key="1">
    <citation type="journal article" date="2015" name="Nature">
        <title>rRNA introns, odd ribosomes, and small enigmatic genomes across a large radiation of phyla.</title>
        <authorList>
            <person name="Brown C.T."/>
            <person name="Hug L.A."/>
            <person name="Thomas B.C."/>
            <person name="Sharon I."/>
            <person name="Castelle C.J."/>
            <person name="Singh A."/>
            <person name="Wilkins M.J."/>
            <person name="Williams K.H."/>
            <person name="Banfield J.F."/>
        </authorList>
    </citation>
    <scope>NUCLEOTIDE SEQUENCE [LARGE SCALE GENOMIC DNA]</scope>
</reference>
<evidence type="ECO:0000256" key="4">
    <source>
        <dbReference type="ARBA" id="ARBA00022989"/>
    </source>
</evidence>
<evidence type="ECO:0000256" key="6">
    <source>
        <dbReference type="SAM" id="Phobius"/>
    </source>
</evidence>
<keyword evidence="5 6" id="KW-0472">Membrane</keyword>
<feature type="transmembrane region" description="Helical" evidence="6">
    <location>
        <begin position="6"/>
        <end position="33"/>
    </location>
</feature>
<comment type="caution">
    <text evidence="8">The sequence shown here is derived from an EMBL/GenBank/DDBJ whole genome shotgun (WGS) entry which is preliminary data.</text>
</comment>
<evidence type="ECO:0000313" key="9">
    <source>
        <dbReference type="Proteomes" id="UP000034154"/>
    </source>
</evidence>
<proteinExistence type="predicted"/>
<comment type="subcellular location">
    <subcellularLocation>
        <location evidence="1">Cell membrane</location>
        <topology evidence="1">Multi-pass membrane protein</topology>
    </subcellularLocation>
</comment>
<dbReference type="InterPro" id="IPR027379">
    <property type="entry name" value="CLS_N"/>
</dbReference>
<keyword evidence="3 6" id="KW-0812">Transmembrane</keyword>
<evidence type="ECO:0000256" key="5">
    <source>
        <dbReference type="ARBA" id="ARBA00023136"/>
    </source>
</evidence>
<gene>
    <name evidence="8" type="ORF">UW63_C0061G0003</name>
</gene>
<evidence type="ECO:0000256" key="1">
    <source>
        <dbReference type="ARBA" id="ARBA00004651"/>
    </source>
</evidence>
<feature type="domain" description="Cardiolipin synthase N-terminal" evidence="7">
    <location>
        <begin position="26"/>
        <end position="66"/>
    </location>
</feature>
<feature type="transmembrane region" description="Helical" evidence="6">
    <location>
        <begin position="45"/>
        <end position="66"/>
    </location>
</feature>
<accession>A0A0G1JC70</accession>
<keyword evidence="2" id="KW-1003">Cell membrane</keyword>
<evidence type="ECO:0000313" key="8">
    <source>
        <dbReference type="EMBL" id="KKT69231.1"/>
    </source>
</evidence>